<dbReference type="Gene3D" id="2.130.10.10">
    <property type="entry name" value="YVTN repeat-like/Quinoprotein amine dehydrogenase"/>
    <property type="match status" value="1"/>
</dbReference>
<feature type="compositionally biased region" description="Basic residues" evidence="8">
    <location>
        <begin position="38"/>
        <end position="59"/>
    </location>
</feature>
<feature type="repeat" description="WD" evidence="6">
    <location>
        <begin position="103"/>
        <end position="145"/>
    </location>
</feature>
<comment type="similarity">
    <text evidence="1 7">Belongs to the WD repeat coronin family.</text>
</comment>
<dbReference type="PROSITE" id="PS00678">
    <property type="entry name" value="WD_REPEATS_1"/>
    <property type="match status" value="2"/>
</dbReference>
<evidence type="ECO:0000256" key="2">
    <source>
        <dbReference type="ARBA" id="ARBA00022574"/>
    </source>
</evidence>
<dbReference type="SUPFAM" id="SSF50978">
    <property type="entry name" value="WD40 repeat-like"/>
    <property type="match status" value="1"/>
</dbReference>
<keyword evidence="4" id="KW-0175">Coiled coil</keyword>
<dbReference type="InterPro" id="IPR015943">
    <property type="entry name" value="WD40/YVTN_repeat-like_dom_sf"/>
</dbReference>
<dbReference type="InterPro" id="IPR036322">
    <property type="entry name" value="WD40_repeat_dom_sf"/>
</dbReference>
<feature type="repeat" description="WD" evidence="6">
    <location>
        <begin position="153"/>
        <end position="195"/>
    </location>
</feature>
<dbReference type="InterPro" id="IPR015505">
    <property type="entry name" value="Coronin"/>
</dbReference>
<proteinExistence type="inferred from homology"/>
<dbReference type="FunFam" id="2.130.10.10:FF:000053">
    <property type="entry name" value="Coronin"/>
    <property type="match status" value="1"/>
</dbReference>
<dbReference type="GO" id="GO:0051015">
    <property type="term" value="F:actin filament binding"/>
    <property type="evidence" value="ECO:0007669"/>
    <property type="project" value="TreeGrafter"/>
</dbReference>
<organism evidence="9 10">
    <name type="scientific">Junco hyemalis</name>
    <name type="common">Dark-eyed junco</name>
    <dbReference type="NCBI Taxonomy" id="40217"/>
    <lineage>
        <taxon>Eukaryota</taxon>
        <taxon>Metazoa</taxon>
        <taxon>Chordata</taxon>
        <taxon>Craniata</taxon>
        <taxon>Vertebrata</taxon>
        <taxon>Euteleostomi</taxon>
        <taxon>Archelosauria</taxon>
        <taxon>Archosauria</taxon>
        <taxon>Dinosauria</taxon>
        <taxon>Saurischia</taxon>
        <taxon>Theropoda</taxon>
        <taxon>Coelurosauria</taxon>
        <taxon>Aves</taxon>
        <taxon>Neognathae</taxon>
        <taxon>Neoaves</taxon>
        <taxon>Telluraves</taxon>
        <taxon>Australaves</taxon>
        <taxon>Passeriformes</taxon>
        <taxon>Passerellidae</taxon>
        <taxon>Junco</taxon>
    </lineage>
</organism>
<dbReference type="Proteomes" id="UP000694408">
    <property type="component" value="Unplaced"/>
</dbReference>
<accession>A0A8C5JFR4</accession>
<feature type="region of interest" description="Disordered" evidence="8">
    <location>
        <begin position="19"/>
        <end position="72"/>
    </location>
</feature>
<reference evidence="9" key="1">
    <citation type="submission" date="2025-08" db="UniProtKB">
        <authorList>
            <consortium name="Ensembl"/>
        </authorList>
    </citation>
    <scope>IDENTIFICATION</scope>
</reference>
<evidence type="ECO:0000313" key="10">
    <source>
        <dbReference type="Proteomes" id="UP000694408"/>
    </source>
</evidence>
<feature type="region of interest" description="Disordered" evidence="8">
    <location>
        <begin position="452"/>
        <end position="473"/>
    </location>
</feature>
<dbReference type="Pfam" id="PF00400">
    <property type="entry name" value="WD40"/>
    <property type="match status" value="3"/>
</dbReference>
<keyword evidence="5" id="KW-0009">Actin-binding</keyword>
<evidence type="ECO:0000313" key="9">
    <source>
        <dbReference type="Ensembl" id="ENSJHYP00000018723.1"/>
    </source>
</evidence>
<evidence type="ECO:0000256" key="7">
    <source>
        <dbReference type="RuleBase" id="RU280818"/>
    </source>
</evidence>
<sequence length="473" mass="53597">MAAAVPQLQVPECLREGGEPGALLRRNSHHQERPRQPFLRRQRAVPGHRHRERRRRLLPRHPTGAGEIPNGNSQKSVQISFYWCFLVIPLEQTGRIEPNYPKVCGHQGNVLDIKWNPFIENIIASCSEDTSVRIWEIPEGGLKRNMTEAVLELYGHSRRVGLVEWHPTTNNILLSAGYDYKVLIWNLDIGEPVKMIDCHTDVILCMSFNTDGSLLATTCKDKKLRVVEPRSGRVLQEASCKNHRVNRVVFLGSTKRLLTTGVSRWNTRQIALWDQEDLSMPLIEEEIDGLSGLLFPFYDADTHMLYLAGKGDGNIRYYEIGSEKPYLSYLMEFRSPAPQKGLGVMPKHGLDVSACEVFRFYKLITLKGLIEPISMIVPRRSETYQEDIYPMTPGTEPALTPDEWLSGVNRDPILVSLKEGYKRNSKIVFKAPVREKKSVVVNGIDLLENVPPRTENEVGQPWSGNGNGNGIWG</sequence>
<keyword evidence="2 6" id="KW-0853">WD repeat</keyword>
<feature type="repeat" description="WD" evidence="6">
    <location>
        <begin position="196"/>
        <end position="237"/>
    </location>
</feature>
<keyword evidence="10" id="KW-1185">Reference proteome</keyword>
<name>A0A8C5JFR4_JUNHY</name>
<evidence type="ECO:0000256" key="6">
    <source>
        <dbReference type="PROSITE-ProRule" id="PRU00221"/>
    </source>
</evidence>
<dbReference type="InterPro" id="IPR001680">
    <property type="entry name" value="WD40_rpt"/>
</dbReference>
<dbReference type="PROSITE" id="PS50082">
    <property type="entry name" value="WD_REPEATS_2"/>
    <property type="match status" value="3"/>
</dbReference>
<dbReference type="PROSITE" id="PS50294">
    <property type="entry name" value="WD_REPEATS_REGION"/>
    <property type="match status" value="2"/>
</dbReference>
<dbReference type="PANTHER" id="PTHR10856">
    <property type="entry name" value="CORONIN"/>
    <property type="match status" value="1"/>
</dbReference>
<dbReference type="Ensembl" id="ENSJHYT00000022600.1">
    <property type="protein sequence ID" value="ENSJHYP00000018723.1"/>
    <property type="gene ID" value="ENSJHYG00000014243.1"/>
</dbReference>
<dbReference type="InterPro" id="IPR019775">
    <property type="entry name" value="WD40_repeat_CS"/>
</dbReference>
<protein>
    <recommendedName>
        <fullName evidence="7">Coronin</fullName>
    </recommendedName>
</protein>
<keyword evidence="3 7" id="KW-0677">Repeat</keyword>
<evidence type="ECO:0000256" key="4">
    <source>
        <dbReference type="ARBA" id="ARBA00023054"/>
    </source>
</evidence>
<dbReference type="PANTHER" id="PTHR10856:SF17">
    <property type="entry name" value="CORONIN-2B"/>
    <property type="match status" value="1"/>
</dbReference>
<evidence type="ECO:0000256" key="8">
    <source>
        <dbReference type="SAM" id="MobiDB-lite"/>
    </source>
</evidence>
<evidence type="ECO:0000256" key="5">
    <source>
        <dbReference type="ARBA" id="ARBA00023203"/>
    </source>
</evidence>
<reference evidence="9" key="2">
    <citation type="submission" date="2025-09" db="UniProtKB">
        <authorList>
            <consortium name="Ensembl"/>
        </authorList>
    </citation>
    <scope>IDENTIFICATION</scope>
</reference>
<evidence type="ECO:0000256" key="1">
    <source>
        <dbReference type="ARBA" id="ARBA00009482"/>
    </source>
</evidence>
<dbReference type="SMART" id="SM01167">
    <property type="entry name" value="DUF1900"/>
    <property type="match status" value="1"/>
</dbReference>
<dbReference type="SMART" id="SM00320">
    <property type="entry name" value="WD40"/>
    <property type="match status" value="4"/>
</dbReference>
<evidence type="ECO:0000256" key="3">
    <source>
        <dbReference type="ARBA" id="ARBA00022737"/>
    </source>
</evidence>
<dbReference type="Pfam" id="PF16300">
    <property type="entry name" value="WD40_4"/>
    <property type="match status" value="1"/>
</dbReference>
<dbReference type="AlphaFoldDB" id="A0A8C5JFR4"/>